<feature type="domain" description="SET" evidence="18">
    <location>
        <begin position="1159"/>
        <end position="1275"/>
    </location>
</feature>
<evidence type="ECO:0000256" key="4">
    <source>
        <dbReference type="ARBA" id="ARBA00015839"/>
    </source>
</evidence>
<feature type="compositionally biased region" description="Polar residues" evidence="16">
    <location>
        <begin position="583"/>
        <end position="600"/>
    </location>
</feature>
<dbReference type="InterPro" id="IPR046341">
    <property type="entry name" value="SET_dom_sf"/>
</dbReference>
<dbReference type="SMART" id="SM00317">
    <property type="entry name" value="SET"/>
    <property type="match status" value="1"/>
</dbReference>
<proteinExistence type="predicted"/>
<dbReference type="Gene3D" id="3.30.70.330">
    <property type="match status" value="1"/>
</dbReference>
<dbReference type="EMBL" id="MU001689">
    <property type="protein sequence ID" value="KAF2454811.1"/>
    <property type="molecule type" value="Genomic_DNA"/>
</dbReference>
<dbReference type="InterPro" id="IPR024636">
    <property type="entry name" value="SET_assoc"/>
</dbReference>
<dbReference type="InterPro" id="IPR000504">
    <property type="entry name" value="RRM_dom"/>
</dbReference>
<feature type="region of interest" description="Disordered" evidence="16">
    <location>
        <begin position="1"/>
        <end position="163"/>
    </location>
</feature>
<dbReference type="Pfam" id="PF00856">
    <property type="entry name" value="SET"/>
    <property type="match status" value="1"/>
</dbReference>
<dbReference type="SUPFAM" id="SSF82199">
    <property type="entry name" value="SET domain"/>
    <property type="match status" value="1"/>
</dbReference>
<evidence type="ECO:0000256" key="8">
    <source>
        <dbReference type="ARBA" id="ARBA00022691"/>
    </source>
</evidence>
<evidence type="ECO:0000256" key="1">
    <source>
        <dbReference type="ARBA" id="ARBA00004123"/>
    </source>
</evidence>
<keyword evidence="20" id="KW-1185">Reference proteome</keyword>
<dbReference type="InterPro" id="IPR035979">
    <property type="entry name" value="RBD_domain_sf"/>
</dbReference>
<dbReference type="Pfam" id="PF00076">
    <property type="entry name" value="RRM_1"/>
    <property type="match status" value="1"/>
</dbReference>
<dbReference type="GO" id="GO:0140999">
    <property type="term" value="F:histone H3K4 trimethyltransferase activity"/>
    <property type="evidence" value="ECO:0007669"/>
    <property type="project" value="UniProtKB-EC"/>
</dbReference>
<evidence type="ECO:0000259" key="17">
    <source>
        <dbReference type="PROSITE" id="PS50102"/>
    </source>
</evidence>
<dbReference type="InterPro" id="IPR017111">
    <property type="entry name" value="Set1_fungi"/>
</dbReference>
<feature type="compositionally biased region" description="Basic and acidic residues" evidence="16">
    <location>
        <begin position="132"/>
        <end position="142"/>
    </location>
</feature>
<evidence type="ECO:0000256" key="9">
    <source>
        <dbReference type="ARBA" id="ARBA00022853"/>
    </source>
</evidence>
<dbReference type="GO" id="GO:0005694">
    <property type="term" value="C:chromosome"/>
    <property type="evidence" value="ECO:0007669"/>
    <property type="project" value="UniProtKB-SubCell"/>
</dbReference>
<reference evidence="19" key="1">
    <citation type="journal article" date="2020" name="Stud. Mycol.">
        <title>101 Dothideomycetes genomes: a test case for predicting lifestyles and emergence of pathogens.</title>
        <authorList>
            <person name="Haridas S."/>
            <person name="Albert R."/>
            <person name="Binder M."/>
            <person name="Bloem J."/>
            <person name="Labutti K."/>
            <person name="Salamov A."/>
            <person name="Andreopoulos B."/>
            <person name="Baker S."/>
            <person name="Barry K."/>
            <person name="Bills G."/>
            <person name="Bluhm B."/>
            <person name="Cannon C."/>
            <person name="Castanera R."/>
            <person name="Culley D."/>
            <person name="Daum C."/>
            <person name="Ezra D."/>
            <person name="Gonzalez J."/>
            <person name="Henrissat B."/>
            <person name="Kuo A."/>
            <person name="Liang C."/>
            <person name="Lipzen A."/>
            <person name="Lutzoni F."/>
            <person name="Magnuson J."/>
            <person name="Mondo S."/>
            <person name="Nolan M."/>
            <person name="Ohm R."/>
            <person name="Pangilinan J."/>
            <person name="Park H.-J."/>
            <person name="Ramirez L."/>
            <person name="Alfaro M."/>
            <person name="Sun H."/>
            <person name="Tritt A."/>
            <person name="Yoshinaga Y."/>
            <person name="Zwiers L.-H."/>
            <person name="Turgeon B."/>
            <person name="Goodwin S."/>
            <person name="Spatafora J."/>
            <person name="Crous P."/>
            <person name="Grigoriev I."/>
        </authorList>
    </citation>
    <scope>NUCLEOTIDE SEQUENCE</scope>
    <source>
        <strain evidence="19">ATCC 16933</strain>
    </source>
</reference>
<protein>
    <recommendedName>
        <fullName evidence="4 14">Histone-lysine N-methyltransferase, H3 lysine-4 specific</fullName>
        <ecNumber evidence="3 14">2.1.1.354</ecNumber>
    </recommendedName>
</protein>
<feature type="compositionally biased region" description="Basic and acidic residues" evidence="16">
    <location>
        <begin position="289"/>
        <end position="323"/>
    </location>
</feature>
<feature type="compositionally biased region" description="Basic and acidic residues" evidence="16">
    <location>
        <begin position="668"/>
        <end position="684"/>
    </location>
</feature>
<dbReference type="PROSITE" id="PS50102">
    <property type="entry name" value="RRM"/>
    <property type="match status" value="1"/>
</dbReference>
<evidence type="ECO:0000256" key="12">
    <source>
        <dbReference type="ARBA" id="ARBA00044515"/>
    </source>
</evidence>
<dbReference type="InterPro" id="IPR044570">
    <property type="entry name" value="Set1-like"/>
</dbReference>
<dbReference type="PANTHER" id="PTHR45814">
    <property type="entry name" value="HISTONE-LYSINE N-METHYLTRANSFERASE SETD1"/>
    <property type="match status" value="1"/>
</dbReference>
<feature type="region of interest" description="Disordered" evidence="16">
    <location>
        <begin position="469"/>
        <end position="508"/>
    </location>
</feature>
<comment type="function">
    <text evidence="14">Catalytic component of the COMPASS (Set1C) complex that specifically mono-, di- and trimethylates histone H3 to form H3K4me1/2/3. COMPASS recognizes ubiquitinated H2B on one face of the nucleosome which stimulates the methylation of H3 on the opposing face.</text>
</comment>
<keyword evidence="8 14" id="KW-0949">S-adenosyl-L-methionine</keyword>
<dbReference type="InterPro" id="IPR024657">
    <property type="entry name" value="COMPASS_Set1_N-SET"/>
</dbReference>
<feature type="compositionally biased region" description="Polar residues" evidence="16">
    <location>
        <begin position="82"/>
        <end position="111"/>
    </location>
</feature>
<dbReference type="GO" id="GO:0048188">
    <property type="term" value="C:Set1C/COMPASS complex"/>
    <property type="evidence" value="ECO:0007669"/>
    <property type="project" value="InterPro"/>
</dbReference>
<keyword evidence="15" id="KW-0694">RNA-binding</keyword>
<evidence type="ECO:0000256" key="7">
    <source>
        <dbReference type="ARBA" id="ARBA00022679"/>
    </source>
</evidence>
<dbReference type="PROSITE" id="PS51572">
    <property type="entry name" value="SAM_MT43_1"/>
    <property type="match status" value="1"/>
</dbReference>
<keyword evidence="7 14" id="KW-0808">Transferase</keyword>
<comment type="subunit">
    <text evidence="12">Component of the Set1C/COMPASS complex.</text>
</comment>
<dbReference type="GO" id="GO:0032259">
    <property type="term" value="P:methylation"/>
    <property type="evidence" value="ECO:0007669"/>
    <property type="project" value="UniProtKB-KW"/>
</dbReference>
<keyword evidence="9 14" id="KW-0156">Chromatin regulator</keyword>
<evidence type="ECO:0000256" key="16">
    <source>
        <dbReference type="SAM" id="MobiDB-lite"/>
    </source>
</evidence>
<feature type="compositionally biased region" description="Basic and acidic residues" evidence="16">
    <location>
        <begin position="475"/>
        <end position="495"/>
    </location>
</feature>
<dbReference type="SMART" id="SM01291">
    <property type="entry name" value="N-SET"/>
    <property type="match status" value="1"/>
</dbReference>
<organism evidence="19 20">
    <name type="scientific">Lineolata rhizophorae</name>
    <dbReference type="NCBI Taxonomy" id="578093"/>
    <lineage>
        <taxon>Eukaryota</taxon>
        <taxon>Fungi</taxon>
        <taxon>Dikarya</taxon>
        <taxon>Ascomycota</taxon>
        <taxon>Pezizomycotina</taxon>
        <taxon>Dothideomycetes</taxon>
        <taxon>Dothideomycetes incertae sedis</taxon>
        <taxon>Lineolatales</taxon>
        <taxon>Lineolataceae</taxon>
        <taxon>Lineolata</taxon>
    </lineage>
</organism>
<dbReference type="PANTHER" id="PTHR45814:SF2">
    <property type="entry name" value="HISTONE-LYSINE N-METHYLTRANSFERASE SETD1"/>
    <property type="match status" value="1"/>
</dbReference>
<feature type="domain" description="RRM" evidence="17">
    <location>
        <begin position="205"/>
        <end position="294"/>
    </location>
</feature>
<keyword evidence="10 14" id="KW-0539">Nucleus</keyword>
<evidence type="ECO:0000313" key="20">
    <source>
        <dbReference type="Proteomes" id="UP000799766"/>
    </source>
</evidence>
<evidence type="ECO:0000256" key="11">
    <source>
        <dbReference type="ARBA" id="ARBA00044492"/>
    </source>
</evidence>
<feature type="compositionally biased region" description="Basic residues" evidence="16">
    <location>
        <begin position="861"/>
        <end position="887"/>
    </location>
</feature>
<comment type="function">
    <text evidence="11">Catalytic component of the COMPASS (Set1C) complex that specifically mono-, di- and trimethylates histone H3 to form H3K4me1/2/3. Binds RNAs which might negatively affect its histone methyltransferase activity. COMPASS recognizes ubiquitinated H2B on one face of the nucleosome which stimulates the methylation of H3 on the opposing face.</text>
</comment>
<sequence length="1276" mass="141251">MGTFSYAGPGAPNSHTLTPLTNTDSSPPPPGSKQRGSGSPPPLQGGLVGSRTVGTQAGASLAASGRGGGASPYGASMLAGTRQDSGAATSAHNGGSATITPAHTPPQSNRQARPGPGEIKGYKTYFDPELITDPKRAKEKKMLKAKSRPFGQETDPSPPPDPRLAIAGYSTGTFNGVKAKLRPSPILLRPYPFDPKISCGGGPATQVVVTGFDPVTPESKLRTLFASYGEIAEINNKTDPNTGSFLGICLVRYKDPIPGRKNGIPAAQAARRAEKEGSSERINMNKIRVQRDRSGHRCKRFVEEAVKRNTAQRDKLAREERSLKPPPTPMSAIPSANIKNLGPPPDAPKGPSGKGIRPPEALRAPLLRPSSAAASLVEREPIINGIKRKPYIFIAKYYVPVLGATIPHLKKRLKLYAWREVRCDETGYYIIFEDSRRGEEEAVRCFHDCHMTALFTYVMNMECQQYGDPNYERSPSPERVAEEKRKQAERERLAREEEEDEEFEKQERARNLDPIKAAIEIFAAELKEKVLSDVKSKIAARALYDYLDPDRHAAKRRKLGISDPGEKESKPPTLMLMRGDDTPSVSGTPDSRNHGFSGSTGRHPLSAYDVNSIRPRGKRLQRGPVNAFADDRRKRMPQHSNQSRKPPVRHLHQQLRGYFDQEDDSDDEQRTPLTRDTDEQESRPLSRMSRSSTAFEVEDDLDGPPIRKRRKVEAEQRKHALVGASATARATAAAAAAAAESEDEAQDDLDDMSARLLRLMDDKEPEDMTLEELDQVIGTLPHYSKIRRRAETERAIRFRNKEDDELFGITESVDRHVDEDAVGDKARQKKDGREGAAAPEVTVDEAINEDMQPVEEIGKGVKTKKVPTSAARKKKEKEPKPKRKTKKQLLEEEKARIAAEVVTDVSAALPVPPQIEDIATPETPTVIVEEEDKKAAAKLLGEPLEEEEEEERAEVEWGVSTDHPRRTVEDDLSITLDIHGWQHLVKDDEDLRFLRKVLKDVPAASLGDTGLWAWKQKEIKLLNNNNRAVGVTTSAPHIDGYYMSNMTGAARTEGVKKILESEKSKYLPHRIRVQKAREEREARAKNNPQAATEAAKLAAAAKTASTANSRMNRANNRRLVNEMNTQKATMLSLGVGGTGVDGEAGVLAMRFNQLKKRKKLVKFDRSAIHNWGLYAQENIAVNDMIIEYVGEKVRQRVADLRELRYLKQGIGSSYLFRIDEDTVVDATKKGGIARFINHSCTPNCTAKIIKVDGTKRIVIYALRDIAKSEFAPSLIL</sequence>
<comment type="catalytic activity">
    <reaction evidence="13 14">
        <text>L-lysyl(4)-[histone H3] + 3 S-adenosyl-L-methionine = N(6),N(6),N(6)-trimethyl-L-lysyl(4)-[histone H3] + 3 S-adenosyl-L-homocysteine + 3 H(+)</text>
        <dbReference type="Rhea" id="RHEA:60260"/>
        <dbReference type="Rhea" id="RHEA-COMP:15537"/>
        <dbReference type="Rhea" id="RHEA-COMP:15547"/>
        <dbReference type="ChEBI" id="CHEBI:15378"/>
        <dbReference type="ChEBI" id="CHEBI:29969"/>
        <dbReference type="ChEBI" id="CHEBI:57856"/>
        <dbReference type="ChEBI" id="CHEBI:59789"/>
        <dbReference type="ChEBI" id="CHEBI:61961"/>
        <dbReference type="EC" id="2.1.1.354"/>
    </reaction>
</comment>
<dbReference type="OrthoDB" id="308383at2759"/>
<evidence type="ECO:0000256" key="10">
    <source>
        <dbReference type="ARBA" id="ARBA00023242"/>
    </source>
</evidence>
<dbReference type="PIRSF" id="PIRSF037104">
    <property type="entry name" value="Histone_H3-K4_mtfrase_Set1_fun"/>
    <property type="match status" value="1"/>
</dbReference>
<dbReference type="Proteomes" id="UP000799766">
    <property type="component" value="Unassembled WGS sequence"/>
</dbReference>
<feature type="region of interest" description="Disordered" evidence="16">
    <location>
        <begin position="555"/>
        <end position="727"/>
    </location>
</feature>
<evidence type="ECO:0000256" key="5">
    <source>
        <dbReference type="ARBA" id="ARBA00022454"/>
    </source>
</evidence>
<dbReference type="Gene3D" id="2.170.270.10">
    <property type="entry name" value="SET domain"/>
    <property type="match status" value="1"/>
</dbReference>
<evidence type="ECO:0000256" key="2">
    <source>
        <dbReference type="ARBA" id="ARBA00004286"/>
    </source>
</evidence>
<keyword evidence="5 14" id="KW-0158">Chromosome</keyword>
<dbReference type="AlphaFoldDB" id="A0A6A6NST5"/>
<evidence type="ECO:0000256" key="14">
    <source>
        <dbReference type="PIRNR" id="PIRNR037104"/>
    </source>
</evidence>
<dbReference type="Pfam" id="PF11767">
    <property type="entry name" value="SET_assoc"/>
    <property type="match status" value="1"/>
</dbReference>
<feature type="region of interest" description="Disordered" evidence="16">
    <location>
        <begin position="271"/>
        <end position="360"/>
    </location>
</feature>
<dbReference type="InterPro" id="IPR001214">
    <property type="entry name" value="SET_dom"/>
</dbReference>
<feature type="compositionally biased region" description="Basic and acidic residues" evidence="16">
    <location>
        <begin position="818"/>
        <end position="834"/>
    </location>
</feature>
<evidence type="ECO:0000256" key="15">
    <source>
        <dbReference type="PROSITE-ProRule" id="PRU00176"/>
    </source>
</evidence>
<comment type="subcellular location">
    <subcellularLocation>
        <location evidence="2">Chromosome</location>
    </subcellularLocation>
    <subcellularLocation>
        <location evidence="1 14">Nucleus</location>
    </subcellularLocation>
</comment>
<evidence type="ECO:0000259" key="18">
    <source>
        <dbReference type="PROSITE" id="PS50280"/>
    </source>
</evidence>
<dbReference type="InterPro" id="IPR012677">
    <property type="entry name" value="Nucleotide-bd_a/b_plait_sf"/>
</dbReference>
<accession>A0A6A6NST5</accession>
<evidence type="ECO:0000256" key="6">
    <source>
        <dbReference type="ARBA" id="ARBA00022603"/>
    </source>
</evidence>
<dbReference type="GO" id="GO:0003723">
    <property type="term" value="F:RNA binding"/>
    <property type="evidence" value="ECO:0007669"/>
    <property type="project" value="UniProtKB-UniRule"/>
</dbReference>
<evidence type="ECO:0000256" key="13">
    <source>
        <dbReference type="ARBA" id="ARBA00047571"/>
    </source>
</evidence>
<feature type="region of interest" description="Disordered" evidence="16">
    <location>
        <begin position="818"/>
        <end position="888"/>
    </location>
</feature>
<keyword evidence="6 14" id="KW-0489">Methyltransferase</keyword>
<comment type="subunit">
    <text evidence="14">Component of the COMPASS (Set1C) complex.</text>
</comment>
<feature type="compositionally biased region" description="Polar residues" evidence="16">
    <location>
        <begin position="13"/>
        <end position="25"/>
    </location>
</feature>
<gene>
    <name evidence="19" type="ORF">BDY21DRAFT_351654</name>
</gene>
<name>A0A6A6NST5_9PEZI</name>
<dbReference type="Pfam" id="PF11764">
    <property type="entry name" value="N-SET"/>
    <property type="match status" value="1"/>
</dbReference>
<dbReference type="SUPFAM" id="SSF54928">
    <property type="entry name" value="RNA-binding domain, RBD"/>
    <property type="match status" value="1"/>
</dbReference>
<evidence type="ECO:0000256" key="3">
    <source>
        <dbReference type="ARBA" id="ARBA00012182"/>
    </source>
</evidence>
<dbReference type="PROSITE" id="PS50280">
    <property type="entry name" value="SET"/>
    <property type="match status" value="1"/>
</dbReference>
<evidence type="ECO:0000313" key="19">
    <source>
        <dbReference type="EMBL" id="KAF2454811.1"/>
    </source>
</evidence>
<dbReference type="EC" id="2.1.1.354" evidence="3 14"/>